<evidence type="ECO:0000313" key="2">
    <source>
        <dbReference type="Proteomes" id="UP000050668"/>
    </source>
</evidence>
<reference evidence="2" key="1">
    <citation type="submission" date="2015-07" db="EMBL/GenBank/DDBJ databases">
        <title>Fjat-14205 dsm 2895.</title>
        <authorList>
            <person name="Liu B."/>
            <person name="Wang J."/>
            <person name="Zhu Y."/>
            <person name="Liu G."/>
            <person name="Chen Q."/>
            <person name="Chen Z."/>
            <person name="Lan J."/>
            <person name="Che J."/>
            <person name="Ge C."/>
            <person name="Shi H."/>
            <person name="Pan Z."/>
            <person name="Liu X."/>
        </authorList>
    </citation>
    <scope>NUCLEOTIDE SEQUENCE [LARGE SCALE GENOMIC DNA]</scope>
    <source>
        <strain evidence="2">DSM 25560</strain>
    </source>
</reference>
<keyword evidence="2" id="KW-1185">Reference proteome</keyword>
<comment type="caution">
    <text evidence="1">The sequence shown here is derived from an EMBL/GenBank/DDBJ whole genome shotgun (WGS) entry which is preliminary data.</text>
</comment>
<evidence type="ECO:0008006" key="3">
    <source>
        <dbReference type="Google" id="ProtNLM"/>
    </source>
</evidence>
<evidence type="ECO:0000313" key="1">
    <source>
        <dbReference type="EMBL" id="KOS71545.1"/>
    </source>
</evidence>
<proteinExistence type="predicted"/>
<dbReference type="EMBL" id="LGRV01000001">
    <property type="protein sequence ID" value="KOS71545.1"/>
    <property type="molecule type" value="Genomic_DNA"/>
</dbReference>
<protein>
    <recommendedName>
        <fullName evidence="3">Gas vesicle protein</fullName>
    </recommendedName>
</protein>
<sequence>MGQSKLLASIVVGAAVGAALSMLDRTTREKTIASTKRISETVSYYAANREELQELIQEKVTAAQSFYESASENVNMLVEKADEFKEFPSTIQDMISDTKSAFSSSDKE</sequence>
<dbReference type="RefSeq" id="WP_053582007.1">
    <property type="nucleotide sequence ID" value="NZ_LGRV01000001.1"/>
</dbReference>
<organism evidence="1 2">
    <name type="scientific">Lysinibacillus contaminans</name>
    <dbReference type="NCBI Taxonomy" id="1293441"/>
    <lineage>
        <taxon>Bacteria</taxon>
        <taxon>Bacillati</taxon>
        <taxon>Bacillota</taxon>
        <taxon>Bacilli</taxon>
        <taxon>Bacillales</taxon>
        <taxon>Bacillaceae</taxon>
        <taxon>Lysinibacillus</taxon>
    </lineage>
</organism>
<accession>A0ABR5K5H6</accession>
<dbReference type="Proteomes" id="UP000050668">
    <property type="component" value="Unassembled WGS sequence"/>
</dbReference>
<name>A0ABR5K5H6_9BACI</name>
<gene>
    <name evidence="1" type="ORF">AEA09_00615</name>
</gene>